<evidence type="ECO:0000256" key="3">
    <source>
        <dbReference type="ARBA" id="ARBA00022676"/>
    </source>
</evidence>
<dbReference type="SUPFAM" id="SSF53756">
    <property type="entry name" value="UDP-Glycosyltransferase/glycogen phosphorylase"/>
    <property type="match status" value="1"/>
</dbReference>
<dbReference type="PANTHER" id="PTHR48043">
    <property type="entry name" value="EG:EG0003.4 PROTEIN-RELATED"/>
    <property type="match status" value="1"/>
</dbReference>
<keyword evidence="4" id="KW-0808">Transferase</keyword>
<accession>A0A2G5TI89</accession>
<comment type="caution">
    <text evidence="5">The sequence shown here is derived from an EMBL/GenBank/DDBJ whole genome shotgun (WGS) entry which is preliminary data.</text>
</comment>
<dbReference type="AlphaFoldDB" id="A0A2G5TI89"/>
<protein>
    <recommendedName>
        <fullName evidence="2">glucuronosyltransferase</fullName>
        <ecNumber evidence="2">2.4.1.17</ecNumber>
    </recommendedName>
</protein>
<evidence type="ECO:0000256" key="4">
    <source>
        <dbReference type="ARBA" id="ARBA00022679"/>
    </source>
</evidence>
<keyword evidence="6" id="KW-1185">Reference proteome</keyword>
<dbReference type="OrthoDB" id="5835829at2759"/>
<evidence type="ECO:0000256" key="2">
    <source>
        <dbReference type="ARBA" id="ARBA00012544"/>
    </source>
</evidence>
<evidence type="ECO:0000313" key="5">
    <source>
        <dbReference type="EMBL" id="PIC27015.1"/>
    </source>
</evidence>
<reference evidence="6" key="1">
    <citation type="submission" date="2017-10" db="EMBL/GenBank/DDBJ databases">
        <title>Rapid genome shrinkage in a self-fertile nematode reveals novel sperm competition proteins.</title>
        <authorList>
            <person name="Yin D."/>
            <person name="Schwarz E.M."/>
            <person name="Thomas C.G."/>
            <person name="Felde R.L."/>
            <person name="Korf I.F."/>
            <person name="Cutter A.D."/>
            <person name="Schartner C.M."/>
            <person name="Ralston E.J."/>
            <person name="Meyer B.J."/>
            <person name="Haag E.S."/>
        </authorList>
    </citation>
    <scope>NUCLEOTIDE SEQUENCE [LARGE SCALE GENOMIC DNA]</scope>
    <source>
        <strain evidence="6">JU1422</strain>
    </source>
</reference>
<proteinExistence type="inferred from homology"/>
<sequence length="203" mass="23772">MAVQIQRFEDWKTPIDMIFYSNLIPLLLLISSVESARFLVYCPLFAHSHHTFLAKIADTFSEAGHNVTFLAPIIVEGYENIKYWKHTKDIIYIQPDEELKDLGKVMKSVEFSKYWTEDLTVFSMIPSIKLFQKMLFKIYENFKKDLRVLDSLKNRKFDAIIYEVFAFNAIGIDHFVVSMTLENFSNSGVSRYQNIVSSLFRHS</sequence>
<dbReference type="EC" id="2.4.1.17" evidence="2"/>
<organism evidence="5 6">
    <name type="scientific">Caenorhabditis nigoni</name>
    <dbReference type="NCBI Taxonomy" id="1611254"/>
    <lineage>
        <taxon>Eukaryota</taxon>
        <taxon>Metazoa</taxon>
        <taxon>Ecdysozoa</taxon>
        <taxon>Nematoda</taxon>
        <taxon>Chromadorea</taxon>
        <taxon>Rhabditida</taxon>
        <taxon>Rhabditina</taxon>
        <taxon>Rhabditomorpha</taxon>
        <taxon>Rhabditoidea</taxon>
        <taxon>Rhabditidae</taxon>
        <taxon>Peloderinae</taxon>
        <taxon>Caenorhabditis</taxon>
    </lineage>
</organism>
<name>A0A2G5TI89_9PELO</name>
<evidence type="ECO:0000313" key="6">
    <source>
        <dbReference type="Proteomes" id="UP000230233"/>
    </source>
</evidence>
<dbReference type="EMBL" id="PDUG01000005">
    <property type="protein sequence ID" value="PIC27015.1"/>
    <property type="molecule type" value="Genomic_DNA"/>
</dbReference>
<dbReference type="PANTHER" id="PTHR48043:SF116">
    <property type="entry name" value="GLUCURONOSYLTRANSFERASE"/>
    <property type="match status" value="1"/>
</dbReference>
<dbReference type="InterPro" id="IPR050271">
    <property type="entry name" value="UDP-glycosyltransferase"/>
</dbReference>
<dbReference type="Proteomes" id="UP000230233">
    <property type="component" value="Chromosome V"/>
</dbReference>
<evidence type="ECO:0000256" key="1">
    <source>
        <dbReference type="ARBA" id="ARBA00009995"/>
    </source>
</evidence>
<dbReference type="GO" id="GO:0015020">
    <property type="term" value="F:glucuronosyltransferase activity"/>
    <property type="evidence" value="ECO:0007669"/>
    <property type="project" value="UniProtKB-EC"/>
</dbReference>
<gene>
    <name evidence="5" type="primary">Cnig_chr_V.g19402</name>
    <name evidence="5" type="ORF">B9Z55_019402</name>
</gene>
<keyword evidence="3" id="KW-0328">Glycosyltransferase</keyword>
<comment type="similarity">
    <text evidence="1">Belongs to the UDP-glycosyltransferase family.</text>
</comment>